<dbReference type="Proteomes" id="UP000294958">
    <property type="component" value="Unassembled WGS sequence"/>
</dbReference>
<gene>
    <name evidence="2" type="ORF">DES43_10553</name>
</gene>
<evidence type="ECO:0000256" key="1">
    <source>
        <dbReference type="SAM" id="MobiDB-lite"/>
    </source>
</evidence>
<dbReference type="AlphaFoldDB" id="A0A4V3DKV4"/>
<dbReference type="EMBL" id="SNZF01000005">
    <property type="protein sequence ID" value="TDR36388.1"/>
    <property type="molecule type" value="Genomic_DNA"/>
</dbReference>
<feature type="region of interest" description="Disordered" evidence="1">
    <location>
        <begin position="29"/>
        <end position="50"/>
    </location>
</feature>
<sequence length="50" mass="5923">MKVSIALTLDGLVRALRWKAHELAEQVELRRSEPRHAEQAREERDDRSLR</sequence>
<dbReference type="RefSeq" id="WP_156953441.1">
    <property type="nucleotide sequence ID" value="NZ_KK073878.1"/>
</dbReference>
<name>A0A4V3DKV4_9HYPH</name>
<proteinExistence type="predicted"/>
<evidence type="ECO:0000313" key="2">
    <source>
        <dbReference type="EMBL" id="TDR36388.1"/>
    </source>
</evidence>
<comment type="caution">
    <text evidence="2">The sequence shown here is derived from an EMBL/GenBank/DDBJ whole genome shotgun (WGS) entry which is preliminary data.</text>
</comment>
<organism evidence="2 3">
    <name type="scientific">Aquamicrobium defluvii</name>
    <dbReference type="NCBI Taxonomy" id="69279"/>
    <lineage>
        <taxon>Bacteria</taxon>
        <taxon>Pseudomonadati</taxon>
        <taxon>Pseudomonadota</taxon>
        <taxon>Alphaproteobacteria</taxon>
        <taxon>Hyphomicrobiales</taxon>
        <taxon>Phyllobacteriaceae</taxon>
        <taxon>Aquamicrobium</taxon>
    </lineage>
</organism>
<reference evidence="2 3" key="1">
    <citation type="submission" date="2019-03" db="EMBL/GenBank/DDBJ databases">
        <title>Genomic Encyclopedia of Type Strains, Phase IV (KMG-IV): sequencing the most valuable type-strain genomes for metagenomic binning, comparative biology and taxonomic classification.</title>
        <authorList>
            <person name="Goeker M."/>
        </authorList>
    </citation>
    <scope>NUCLEOTIDE SEQUENCE [LARGE SCALE GENOMIC DNA]</scope>
    <source>
        <strain evidence="2 3">DSM 11603</strain>
    </source>
</reference>
<evidence type="ECO:0000313" key="3">
    <source>
        <dbReference type="Proteomes" id="UP000294958"/>
    </source>
</evidence>
<protein>
    <submittedName>
        <fullName evidence="2">Uncharacterized protein</fullName>
    </submittedName>
</protein>
<keyword evidence="3" id="KW-1185">Reference proteome</keyword>
<accession>A0A4V3DKV4</accession>